<protein>
    <submittedName>
        <fullName evidence="2">Uncharacterized protein</fullName>
    </submittedName>
</protein>
<accession>A0A540NDX3</accession>
<dbReference type="EMBL" id="VIEB01000065">
    <property type="protein sequence ID" value="TQE08803.1"/>
    <property type="molecule type" value="Genomic_DNA"/>
</dbReference>
<dbReference type="AlphaFoldDB" id="A0A540NDX3"/>
<evidence type="ECO:0000256" key="1">
    <source>
        <dbReference type="SAM" id="MobiDB-lite"/>
    </source>
</evidence>
<evidence type="ECO:0000313" key="3">
    <source>
        <dbReference type="Proteomes" id="UP000315295"/>
    </source>
</evidence>
<sequence length="71" mass="8043">MGNEADPPPNLFTAANTEPLSSGRVRDPSKMKGNRNCKEQWRPHGAAVHTSKVVTRTWIYKWNVNQILALR</sequence>
<proteinExistence type="predicted"/>
<feature type="compositionally biased region" description="Basic and acidic residues" evidence="1">
    <location>
        <begin position="24"/>
        <end position="38"/>
    </location>
</feature>
<name>A0A540NDX3_MALBA</name>
<keyword evidence="3" id="KW-1185">Reference proteome</keyword>
<gene>
    <name evidence="2" type="ORF">C1H46_005574</name>
</gene>
<feature type="compositionally biased region" description="Pro residues" evidence="1">
    <location>
        <begin position="1"/>
        <end position="10"/>
    </location>
</feature>
<dbReference type="Proteomes" id="UP000315295">
    <property type="component" value="Unassembled WGS sequence"/>
</dbReference>
<reference evidence="2 3" key="1">
    <citation type="journal article" date="2019" name="G3 (Bethesda)">
        <title>Sequencing of a Wild Apple (Malus baccata) Genome Unravels the Differences Between Cultivated and Wild Apple Species Regarding Disease Resistance and Cold Tolerance.</title>
        <authorList>
            <person name="Chen X."/>
        </authorList>
    </citation>
    <scope>NUCLEOTIDE SEQUENCE [LARGE SCALE GENOMIC DNA]</scope>
    <source>
        <strain evidence="3">cv. Shandingzi</strain>
        <tissue evidence="2">Leaves</tissue>
    </source>
</reference>
<feature type="region of interest" description="Disordered" evidence="1">
    <location>
        <begin position="1"/>
        <end position="38"/>
    </location>
</feature>
<comment type="caution">
    <text evidence="2">The sequence shown here is derived from an EMBL/GenBank/DDBJ whole genome shotgun (WGS) entry which is preliminary data.</text>
</comment>
<organism evidence="2 3">
    <name type="scientific">Malus baccata</name>
    <name type="common">Siberian crab apple</name>
    <name type="synonym">Pyrus baccata</name>
    <dbReference type="NCBI Taxonomy" id="106549"/>
    <lineage>
        <taxon>Eukaryota</taxon>
        <taxon>Viridiplantae</taxon>
        <taxon>Streptophyta</taxon>
        <taxon>Embryophyta</taxon>
        <taxon>Tracheophyta</taxon>
        <taxon>Spermatophyta</taxon>
        <taxon>Magnoliopsida</taxon>
        <taxon>eudicotyledons</taxon>
        <taxon>Gunneridae</taxon>
        <taxon>Pentapetalae</taxon>
        <taxon>rosids</taxon>
        <taxon>fabids</taxon>
        <taxon>Rosales</taxon>
        <taxon>Rosaceae</taxon>
        <taxon>Amygdaloideae</taxon>
        <taxon>Maleae</taxon>
        <taxon>Malus</taxon>
    </lineage>
</organism>
<evidence type="ECO:0000313" key="2">
    <source>
        <dbReference type="EMBL" id="TQE08803.1"/>
    </source>
</evidence>